<feature type="region of interest" description="Disordered" evidence="4">
    <location>
        <begin position="1035"/>
        <end position="1152"/>
    </location>
</feature>
<feature type="compositionally biased region" description="Basic and acidic residues" evidence="4">
    <location>
        <begin position="207"/>
        <end position="218"/>
    </location>
</feature>
<reference evidence="5 6" key="1">
    <citation type="submission" date="2023-11" db="EMBL/GenBank/DDBJ databases">
        <authorList>
            <person name="Hedman E."/>
            <person name="Englund M."/>
            <person name="Stromberg M."/>
            <person name="Nyberg Akerstrom W."/>
            <person name="Nylinder S."/>
            <person name="Jareborg N."/>
            <person name="Kallberg Y."/>
            <person name="Kronander E."/>
        </authorList>
    </citation>
    <scope>NUCLEOTIDE SEQUENCE [LARGE SCALE GENOMIC DNA]</scope>
</reference>
<dbReference type="PANTHER" id="PTHR12241">
    <property type="entry name" value="TUBULIN POLYGLUTAMYLASE"/>
    <property type="match status" value="1"/>
</dbReference>
<name>A0AAV1LI57_9NEOP</name>
<dbReference type="AlphaFoldDB" id="A0AAV1LI57"/>
<proteinExistence type="predicted"/>
<organism evidence="5 6">
    <name type="scientific">Parnassius mnemosyne</name>
    <name type="common">clouded apollo</name>
    <dbReference type="NCBI Taxonomy" id="213953"/>
    <lineage>
        <taxon>Eukaryota</taxon>
        <taxon>Metazoa</taxon>
        <taxon>Ecdysozoa</taxon>
        <taxon>Arthropoda</taxon>
        <taxon>Hexapoda</taxon>
        <taxon>Insecta</taxon>
        <taxon>Pterygota</taxon>
        <taxon>Neoptera</taxon>
        <taxon>Endopterygota</taxon>
        <taxon>Lepidoptera</taxon>
        <taxon>Glossata</taxon>
        <taxon>Ditrysia</taxon>
        <taxon>Papilionoidea</taxon>
        <taxon>Papilionidae</taxon>
        <taxon>Parnassiinae</taxon>
        <taxon>Parnassini</taxon>
        <taxon>Parnassius</taxon>
        <taxon>Driopa</taxon>
    </lineage>
</organism>
<gene>
    <name evidence="5" type="ORF">PARMNEM_LOCUS13470</name>
</gene>
<evidence type="ECO:0008006" key="7">
    <source>
        <dbReference type="Google" id="ProtNLM"/>
    </source>
</evidence>
<evidence type="ECO:0000256" key="2">
    <source>
        <dbReference type="ARBA" id="ARBA00022741"/>
    </source>
</evidence>
<evidence type="ECO:0000256" key="4">
    <source>
        <dbReference type="SAM" id="MobiDB-lite"/>
    </source>
</evidence>
<dbReference type="InterPro" id="IPR004344">
    <property type="entry name" value="TTL/TTLL_fam"/>
</dbReference>
<feature type="compositionally biased region" description="Pro residues" evidence="4">
    <location>
        <begin position="1059"/>
        <end position="1074"/>
    </location>
</feature>
<protein>
    <recommendedName>
        <fullName evidence="7">Tubulin polyglutamylase TTLL4</fullName>
    </recommendedName>
</protein>
<dbReference type="SUPFAM" id="SSF56059">
    <property type="entry name" value="Glutathione synthetase ATP-binding domain-like"/>
    <property type="match status" value="1"/>
</dbReference>
<comment type="caution">
    <text evidence="5">The sequence shown here is derived from an EMBL/GenBank/DDBJ whole genome shotgun (WGS) entry which is preliminary data.</text>
</comment>
<accession>A0AAV1LI57</accession>
<evidence type="ECO:0000256" key="1">
    <source>
        <dbReference type="ARBA" id="ARBA00022598"/>
    </source>
</evidence>
<feature type="compositionally biased region" description="Basic and acidic residues" evidence="4">
    <location>
        <begin position="58"/>
        <end position="72"/>
    </location>
</feature>
<evidence type="ECO:0000256" key="3">
    <source>
        <dbReference type="ARBA" id="ARBA00022840"/>
    </source>
</evidence>
<dbReference type="Pfam" id="PF03133">
    <property type="entry name" value="TTL"/>
    <property type="match status" value="1"/>
</dbReference>
<dbReference type="GO" id="GO:0070740">
    <property type="term" value="F:tubulin-glutamic acid ligase activity"/>
    <property type="evidence" value="ECO:0007669"/>
    <property type="project" value="TreeGrafter"/>
</dbReference>
<feature type="region of interest" description="Disordered" evidence="4">
    <location>
        <begin position="184"/>
        <end position="227"/>
    </location>
</feature>
<dbReference type="Proteomes" id="UP001314205">
    <property type="component" value="Unassembled WGS sequence"/>
</dbReference>
<dbReference type="GO" id="GO:0015631">
    <property type="term" value="F:tubulin binding"/>
    <property type="evidence" value="ECO:0007669"/>
    <property type="project" value="TreeGrafter"/>
</dbReference>
<dbReference type="GO" id="GO:0036064">
    <property type="term" value="C:ciliary basal body"/>
    <property type="evidence" value="ECO:0007669"/>
    <property type="project" value="TreeGrafter"/>
</dbReference>
<evidence type="ECO:0000313" key="6">
    <source>
        <dbReference type="Proteomes" id="UP001314205"/>
    </source>
</evidence>
<sequence length="1152" mass="130235">MWTLDHVSWAGTSDMDNRRASSNFEGNFDACDSVGSVLELSGRGPARVLRRRCRSEGVDRSPYEDVTRELNRSADYNSRYQRTQPNKSYFTLNGAQERFDRYHYECSFAAAENGDYAMSHDQQRHHSYLAARSKLHRSSPTRPFLVTPMSNSKVDDSRLPKVEELLERVDHEMMDVSAVKQPLKPILNNPLPKSPPQGILKKPKSRPYQDPKFNIEGRRRQRASSESDNLYCSFHIGSPIPGYDSRLSYLSSNMKRAKDNSGTGYSYGTAVAGLNTPSHAKSSPAYQKPLRCSCKDQVIVTPKEDMYGMHILRTTAINSETVDHIPKVEMPRQETPMPTCPALSPSLPVSSVTAIPVVKKPLKTVKKKAKLKTKLSKMKSGIKVENGVVDDIEDATSRSPSPDILTDGEWLMETDTVVPEIEILDKPPPATDTRKEEILEHNLVANLSSKLNGTVVSPKNNETNSKEHQQFLTALHTINPFKTLTSRKDSQLALPESISNCLRPSLFPRVPPYLKFMGHEETTPLKIPAPIQKHLKWKLTTITPIVVKKTLTNSGFRLVKKTVDWIGIWGKHMKSLMFRAIKDGQKMNHFPGTFQIGRKDRLWRNLQKLVAKYGVSEFGIMPKTYVLPHDLKILKHDWQKHAANNERWIIKPPASARGTGIKVVSRWTQIPKKRPVVVQRYVTKPYLINGNKFDMRLYVLVTSMHPLRIYLYKDGLARFASVKYNDELASLNDRYMHLTNYSINRLSKNYTPNEDFASCEGHKWTLRTLFHYLKTERSVDTDALWDSLKDLVIKTIISGEASISSLTKANITSRYNCYELFGIDVLLDEDLKPWLLEVNISPSLHSASPLDIHVKGPLVSTVLNIAQFQVPSKTNLDMLSKEKPNKLAGLPYDSRLYTVYLSKEERDKHIIYTNTDDRDLYLRDILSTLTPDDVRHLIQAEDELTQTGDMERVFPTNETHKYLGFLAGPRYYNRLFDAWEARYAVNREPGIELLRKLCAIGYHLEAPAVPLQRAAPQLSALDRCRMMWMHRRRLRRRPPHYTPGASRTSATASVRRPLPTGPLRPPGTAGPPRSPGAARSRPALRSPGASRTSATSRPPATPAGRSSPPGRGPAVMPSPARHRDSPSSSRGRSPRLDLNRNHKCTLATDSSC</sequence>
<keyword evidence="1" id="KW-0436">Ligase</keyword>
<dbReference type="PROSITE" id="PS51221">
    <property type="entry name" value="TTL"/>
    <property type="match status" value="1"/>
</dbReference>
<keyword evidence="6" id="KW-1185">Reference proteome</keyword>
<dbReference type="PANTHER" id="PTHR12241:SF162">
    <property type="entry name" value="TUBULIN MONOGLUTAMYLASE TTLL4"/>
    <property type="match status" value="1"/>
</dbReference>
<feature type="compositionally biased region" description="Low complexity" evidence="4">
    <location>
        <begin position="1102"/>
        <end position="1114"/>
    </location>
</feature>
<dbReference type="EMBL" id="CAVLGL010000089">
    <property type="protein sequence ID" value="CAK1593724.1"/>
    <property type="molecule type" value="Genomic_DNA"/>
</dbReference>
<feature type="compositionally biased region" description="Low complexity" evidence="4">
    <location>
        <begin position="1075"/>
        <end position="1091"/>
    </location>
</feature>
<dbReference type="GO" id="GO:0005524">
    <property type="term" value="F:ATP binding"/>
    <property type="evidence" value="ECO:0007669"/>
    <property type="project" value="UniProtKB-KW"/>
</dbReference>
<dbReference type="Gene3D" id="3.30.470.20">
    <property type="entry name" value="ATP-grasp fold, B domain"/>
    <property type="match status" value="1"/>
</dbReference>
<evidence type="ECO:0000313" key="5">
    <source>
        <dbReference type="EMBL" id="CAK1593724.1"/>
    </source>
</evidence>
<keyword evidence="3" id="KW-0067">ATP-binding</keyword>
<keyword evidence="2" id="KW-0547">Nucleotide-binding</keyword>
<dbReference type="GO" id="GO:0000226">
    <property type="term" value="P:microtubule cytoskeleton organization"/>
    <property type="evidence" value="ECO:0007669"/>
    <property type="project" value="TreeGrafter"/>
</dbReference>
<feature type="region of interest" description="Disordered" evidence="4">
    <location>
        <begin position="58"/>
        <end position="79"/>
    </location>
</feature>